<keyword evidence="3" id="KW-1185">Reference proteome</keyword>
<dbReference type="EMBL" id="JBAWTH010000040">
    <property type="protein sequence ID" value="KAL2283919.1"/>
    <property type="molecule type" value="Genomic_DNA"/>
</dbReference>
<dbReference type="Proteomes" id="UP001600888">
    <property type="component" value="Unassembled WGS sequence"/>
</dbReference>
<proteinExistence type="predicted"/>
<comment type="caution">
    <text evidence="2">The sequence shown here is derived from an EMBL/GenBank/DDBJ whole genome shotgun (WGS) entry which is preliminary data.</text>
</comment>
<organism evidence="2 3">
    <name type="scientific">Diaporthe vaccinii</name>
    <dbReference type="NCBI Taxonomy" id="105482"/>
    <lineage>
        <taxon>Eukaryota</taxon>
        <taxon>Fungi</taxon>
        <taxon>Dikarya</taxon>
        <taxon>Ascomycota</taxon>
        <taxon>Pezizomycotina</taxon>
        <taxon>Sordariomycetes</taxon>
        <taxon>Sordariomycetidae</taxon>
        <taxon>Diaporthales</taxon>
        <taxon>Diaporthaceae</taxon>
        <taxon>Diaporthe</taxon>
        <taxon>Diaporthe eres species complex</taxon>
    </lineage>
</organism>
<reference evidence="2 3" key="1">
    <citation type="submission" date="2024-03" db="EMBL/GenBank/DDBJ databases">
        <title>A high-quality draft genome sequence of Diaporthe vaccinii, a causative agent of upright dieback and viscid rot disease in cranberry plants.</title>
        <authorList>
            <person name="Sarrasin M."/>
            <person name="Lang B.F."/>
            <person name="Burger G."/>
        </authorList>
    </citation>
    <scope>NUCLEOTIDE SEQUENCE [LARGE SCALE GENOMIC DNA]</scope>
    <source>
        <strain evidence="2 3">IS7</strain>
    </source>
</reference>
<name>A0ABR4ENB0_9PEZI</name>
<feature type="signal peptide" evidence="1">
    <location>
        <begin position="1"/>
        <end position="17"/>
    </location>
</feature>
<evidence type="ECO:0008006" key="4">
    <source>
        <dbReference type="Google" id="ProtNLM"/>
    </source>
</evidence>
<gene>
    <name evidence="2" type="ORF">FJTKL_09671</name>
</gene>
<evidence type="ECO:0000313" key="3">
    <source>
        <dbReference type="Proteomes" id="UP001600888"/>
    </source>
</evidence>
<sequence length="126" mass="14206">MKPNIVGLALWTSSTWCLRDCFCMKATPSSQRTQKLFFFLHLWMEYTGMQGDGMSASMPDDNVRPTTMSGDHVDEAQGVCRRTGPFVLSSDEQRDEILHVRRGIHNTASLAIIIRILSSHDAYGRV</sequence>
<evidence type="ECO:0000256" key="1">
    <source>
        <dbReference type="SAM" id="SignalP"/>
    </source>
</evidence>
<protein>
    <recommendedName>
        <fullName evidence="4">Secreted protein</fullName>
    </recommendedName>
</protein>
<evidence type="ECO:0000313" key="2">
    <source>
        <dbReference type="EMBL" id="KAL2283919.1"/>
    </source>
</evidence>
<feature type="chain" id="PRO_5047484949" description="Secreted protein" evidence="1">
    <location>
        <begin position="18"/>
        <end position="126"/>
    </location>
</feature>
<keyword evidence="1" id="KW-0732">Signal</keyword>
<accession>A0ABR4ENB0</accession>